<reference evidence="1" key="1">
    <citation type="submission" date="2019-08" db="EMBL/GenBank/DDBJ databases">
        <authorList>
            <person name="Kucharzyk K."/>
            <person name="Murdoch R.W."/>
            <person name="Higgins S."/>
            <person name="Loffler F."/>
        </authorList>
    </citation>
    <scope>NUCLEOTIDE SEQUENCE</scope>
</reference>
<name>A0A645AL26_9ZZZZ</name>
<protein>
    <submittedName>
        <fullName evidence="1">Uncharacterized protein</fullName>
    </submittedName>
</protein>
<sequence>MCGCGNQRFNFQPCTILLVIAILGNQGLLNDSPQAKNAITLLLLYWLCGCSNNNNSGVAGTNECRRKCRKRKIKVCCC</sequence>
<evidence type="ECO:0000313" key="1">
    <source>
        <dbReference type="EMBL" id="MPM50364.1"/>
    </source>
</evidence>
<organism evidence="1">
    <name type="scientific">bioreactor metagenome</name>
    <dbReference type="NCBI Taxonomy" id="1076179"/>
    <lineage>
        <taxon>unclassified sequences</taxon>
        <taxon>metagenomes</taxon>
        <taxon>ecological metagenomes</taxon>
    </lineage>
</organism>
<proteinExistence type="predicted"/>
<comment type="caution">
    <text evidence="1">The sequence shown here is derived from an EMBL/GenBank/DDBJ whole genome shotgun (WGS) entry which is preliminary data.</text>
</comment>
<gene>
    <name evidence="1" type="ORF">SDC9_97103</name>
</gene>
<dbReference type="EMBL" id="VSSQ01012934">
    <property type="protein sequence ID" value="MPM50364.1"/>
    <property type="molecule type" value="Genomic_DNA"/>
</dbReference>
<dbReference type="AlphaFoldDB" id="A0A645AL26"/>
<accession>A0A645AL26</accession>